<dbReference type="RefSeq" id="WP_316655672.1">
    <property type="nucleotide sequence ID" value="NZ_CATYWO010000001.1"/>
</dbReference>
<sequence>MTEPFAYLAFEPKGPGLMCALMVIVEGDDVYGWYTGPAKGSFPAAFFMLERYYSTHETAFYHSVQDDVYAGWRLAYPPVEIDAGRQPPVQPPMCHALEQRQDAFLAAWLFYRDDPGNADEVQWYATQHLPLGHTGIRHEQLNRFAPGDVIWSYASPGLDLNIVEFLRRRWPLDFALAA</sequence>
<comment type="caution">
    <text evidence="1">The sequence shown here is derived from an EMBL/GenBank/DDBJ whole genome shotgun (WGS) entry which is preliminary data.</text>
</comment>
<accession>A0ABM9J208</accession>
<keyword evidence="2" id="KW-1185">Reference proteome</keyword>
<dbReference type="Proteomes" id="UP001189616">
    <property type="component" value="Unassembled WGS sequence"/>
</dbReference>
<evidence type="ECO:0000313" key="1">
    <source>
        <dbReference type="EMBL" id="CAJ0779889.1"/>
    </source>
</evidence>
<organism evidence="1 2">
    <name type="scientific">Ralstonia condita</name>
    <dbReference type="NCBI Taxonomy" id="3058600"/>
    <lineage>
        <taxon>Bacteria</taxon>
        <taxon>Pseudomonadati</taxon>
        <taxon>Pseudomonadota</taxon>
        <taxon>Betaproteobacteria</taxon>
        <taxon>Burkholderiales</taxon>
        <taxon>Burkholderiaceae</taxon>
        <taxon>Ralstonia</taxon>
    </lineage>
</organism>
<evidence type="ECO:0000313" key="2">
    <source>
        <dbReference type="Proteomes" id="UP001189616"/>
    </source>
</evidence>
<protein>
    <submittedName>
        <fullName evidence="1">Uncharacterized protein</fullName>
    </submittedName>
</protein>
<reference evidence="1 2" key="1">
    <citation type="submission" date="2023-07" db="EMBL/GenBank/DDBJ databases">
        <authorList>
            <person name="Peeters C."/>
        </authorList>
    </citation>
    <scope>NUCLEOTIDE SEQUENCE [LARGE SCALE GENOMIC DNA]</scope>
    <source>
        <strain evidence="1 2">LMG 7141</strain>
    </source>
</reference>
<gene>
    <name evidence="1" type="ORF">LMG7141_00944</name>
</gene>
<dbReference type="EMBL" id="CATYWO010000001">
    <property type="protein sequence ID" value="CAJ0779889.1"/>
    <property type="molecule type" value="Genomic_DNA"/>
</dbReference>
<name>A0ABM9J208_9RALS</name>
<proteinExistence type="predicted"/>